<comment type="caution">
    <text evidence="3">The sequence shown here is derived from an EMBL/GenBank/DDBJ whole genome shotgun (WGS) entry which is preliminary data.</text>
</comment>
<dbReference type="InterPro" id="IPR012341">
    <property type="entry name" value="6hp_glycosidase-like_sf"/>
</dbReference>
<dbReference type="SUPFAM" id="SSF48208">
    <property type="entry name" value="Six-hairpin glycosidases"/>
    <property type="match status" value="1"/>
</dbReference>
<proteinExistence type="predicted"/>
<keyword evidence="4" id="KW-1185">Reference proteome</keyword>
<feature type="domain" description="Alpha fucosidase A-like C-terminal" evidence="1">
    <location>
        <begin position="659"/>
        <end position="751"/>
    </location>
</feature>
<accession>A0ABT0BYA0</accession>
<dbReference type="InterPro" id="IPR049053">
    <property type="entry name" value="AFCA-like_C"/>
</dbReference>
<dbReference type="EMBL" id="JAKZMM010000006">
    <property type="protein sequence ID" value="MCJ2379704.1"/>
    <property type="molecule type" value="Genomic_DNA"/>
</dbReference>
<evidence type="ECO:0000313" key="3">
    <source>
        <dbReference type="EMBL" id="MCJ2379704.1"/>
    </source>
</evidence>
<feature type="domain" description="Glycosyl hydrolase family 95 catalytic" evidence="2">
    <location>
        <begin position="302"/>
        <end position="657"/>
    </location>
</feature>
<evidence type="ECO:0000259" key="1">
    <source>
        <dbReference type="Pfam" id="PF21307"/>
    </source>
</evidence>
<dbReference type="PANTHER" id="PTHR31084:SF0">
    <property type="entry name" value="ALPHA-L-FUCOSIDASE 2"/>
    <property type="match status" value="1"/>
</dbReference>
<organism evidence="3 4">
    <name type="scientific">Parabacteroides faecalis</name>
    <dbReference type="NCBI Taxonomy" id="2924040"/>
    <lineage>
        <taxon>Bacteria</taxon>
        <taxon>Pseudomonadati</taxon>
        <taxon>Bacteroidota</taxon>
        <taxon>Bacteroidia</taxon>
        <taxon>Bacteroidales</taxon>
        <taxon>Tannerellaceae</taxon>
        <taxon>Parabacteroides</taxon>
    </lineage>
</organism>
<dbReference type="RefSeq" id="WP_243323476.1">
    <property type="nucleotide sequence ID" value="NZ_JAKZMM010000006.1"/>
</dbReference>
<dbReference type="Pfam" id="PF21307">
    <property type="entry name" value="Glyco_hydro_95_C"/>
    <property type="match status" value="1"/>
</dbReference>
<evidence type="ECO:0000259" key="2">
    <source>
        <dbReference type="Pfam" id="PF22124"/>
    </source>
</evidence>
<dbReference type="Proteomes" id="UP001165444">
    <property type="component" value="Unassembled WGS sequence"/>
</dbReference>
<dbReference type="Gene3D" id="1.50.10.10">
    <property type="match status" value="1"/>
</dbReference>
<dbReference type="PANTHER" id="PTHR31084">
    <property type="entry name" value="ALPHA-L-FUCOSIDASE 2"/>
    <property type="match status" value="1"/>
</dbReference>
<reference evidence="3 4" key="1">
    <citation type="submission" date="2022-03" db="EMBL/GenBank/DDBJ databases">
        <title>Parabacteroides sp. nov. isolated from swine feces.</title>
        <authorList>
            <person name="Bak J.E."/>
        </authorList>
    </citation>
    <scope>NUCLEOTIDE SEQUENCE [LARGE SCALE GENOMIC DNA]</scope>
    <source>
        <strain evidence="3 4">AGMB00274</strain>
    </source>
</reference>
<dbReference type="Gene3D" id="2.70.98.50">
    <property type="entry name" value="putative glycoside hydrolase family protein from bacillus halodurans"/>
    <property type="match status" value="1"/>
</dbReference>
<dbReference type="InterPro" id="IPR054363">
    <property type="entry name" value="GH95_cat"/>
</dbReference>
<evidence type="ECO:0000313" key="4">
    <source>
        <dbReference type="Proteomes" id="UP001165444"/>
    </source>
</evidence>
<gene>
    <name evidence="3" type="ORF">MUN53_03630</name>
</gene>
<protein>
    <recommendedName>
        <fullName evidence="5">Glycosyl hydrolase family 95 N-terminal domain-containing protein</fullName>
    </recommendedName>
</protein>
<name>A0ABT0BYA0_9BACT</name>
<dbReference type="Pfam" id="PF22124">
    <property type="entry name" value="Glyco_hydro_95_cat"/>
    <property type="match status" value="1"/>
</dbReference>
<sequence>MIPVAGILCSCQEKMDWKESPSASDLQFGQLAKSWDEGIPLGNATVGALVWQRDSALRFSLDRTDLWDLRPMDSISGPNNRFSWVYSQVQKDDYLPVQKKYDWPYDQLPAPSKIPGAALEFPLGKLGEPSDVHLYLNNALCEARWDNGITLKTFVHATEPVGWFVFENLPETIQPSLIAPQYNKPGDAGDNGPVEGLDLRRLGYEQGSVQTHEQEITYHQPGWGGFYYDVNVRWKQSGKKLYGVWSVSSSLSPDKASDETLQALERGVASDYQAHMDYWNTYWKASSISIPDPVLQKQYDNEMYKFGSASRENSSPISLQAVWTADNGKLPPWKGDYHHDLNTQLSYWPAYMGNHLQEEMGYLNTLWNQREVYKKYTKQYFECEGMNIPGVCTLTGEPMGGWIQYSMSPTVSAWLSQHFYLHWKFSADPVFLKERAYPFTKDVVTFLEQVSSVDKQGVRRLPISSSPEIFDNSIQAWFKDMTNYDLSLMKFAFKAASEMATALQLNDEAAHWKEVGEQLPAFDVDEEGSLTFAKGFPYKDSHRHFSHAMSIHPLGLIDYSQGEESQRIINATIKRLQDVGPDYWCGYSYSWFGNMKARAFDGEGAAQELKTFAECFCLPNTFHANGDQTKSGKSKFTYRPFTLEGNFAFAAGIQEMLMQSHTGIIRIFPAVPASWQDISFQNLRAMGAFLVSAEQKRGKVQQITIYPEQGGTCRIALPASMQTGEPSVTGNQGDVTREGEVLVIPTQKGQPVQIQLAGN</sequence>
<evidence type="ECO:0008006" key="5">
    <source>
        <dbReference type="Google" id="ProtNLM"/>
    </source>
</evidence>
<dbReference type="InterPro" id="IPR008928">
    <property type="entry name" value="6-hairpin_glycosidase_sf"/>
</dbReference>